<feature type="coiled-coil region" evidence="1">
    <location>
        <begin position="447"/>
        <end position="474"/>
    </location>
</feature>
<comment type="caution">
    <text evidence="4">The sequence shown here is derived from an EMBL/GenBank/DDBJ whole genome shotgun (WGS) entry which is preliminary data.</text>
</comment>
<evidence type="ECO:0000313" key="5">
    <source>
        <dbReference type="Proteomes" id="UP001465755"/>
    </source>
</evidence>
<dbReference type="AlphaFoldDB" id="A0AAW1NPG7"/>
<gene>
    <name evidence="4" type="ORF">WJX73_002534</name>
</gene>
<evidence type="ECO:0000259" key="3">
    <source>
        <dbReference type="Pfam" id="PF18804"/>
    </source>
</evidence>
<dbReference type="Proteomes" id="UP001465755">
    <property type="component" value="Unassembled WGS sequence"/>
</dbReference>
<dbReference type="Pfam" id="PF18758">
    <property type="entry name" value="KDZ"/>
    <property type="match status" value="1"/>
</dbReference>
<proteinExistence type="predicted"/>
<feature type="domain" description="CxC3 like cysteine cluster" evidence="3">
    <location>
        <begin position="29"/>
        <end position="124"/>
    </location>
</feature>
<evidence type="ECO:0000256" key="2">
    <source>
        <dbReference type="SAM" id="MobiDB-lite"/>
    </source>
</evidence>
<dbReference type="InterPro" id="IPR040521">
    <property type="entry name" value="KDZ"/>
</dbReference>
<dbReference type="EMBL" id="JALJOQ010000213">
    <property type="protein sequence ID" value="KAK9789197.1"/>
    <property type="molecule type" value="Genomic_DNA"/>
</dbReference>
<feature type="region of interest" description="Disordered" evidence="2">
    <location>
        <begin position="610"/>
        <end position="631"/>
    </location>
</feature>
<name>A0AAW1NPG7_9CHLO</name>
<accession>A0AAW1NPG7</accession>
<dbReference type="PANTHER" id="PTHR33104">
    <property type="entry name" value="SI:DKEY-29D5.2"/>
    <property type="match status" value="1"/>
</dbReference>
<feature type="compositionally biased region" description="Polar residues" evidence="2">
    <location>
        <begin position="610"/>
        <end position="619"/>
    </location>
</feature>
<keyword evidence="1" id="KW-0175">Coiled coil</keyword>
<sequence length="638" mass="71042">MEQGFNAAGLLVSDQEKMLNIKPGGPCTCGSTNWGIPQPLQKATYFCKGPHLMHKASWHCQDCQTAKAPSAADLQAARVWPGSASEHQADTFIDEEVLDEWDRLKSSLPGSSLQGFLNTKQRQSFTYGGQEGLAEIQQQMFQTVFNEYKHRQYDVSTHVQGILHFVCPSCWKHLHSAHTDGNVKLNNFDRNREPFRQTYHHDLMMSDEEMKAIQEGLDSVLGTTAQDNDMCRGIWKAAGDKKKSSANKYYTGRSMSVCRHIMVLPDAHGRAHAWHCQVLYGAGYREGVALGSGEFAELFFAYMSRLALTTRQMSPAGSTDAISEAACHWNARKVATQAPELLTRYRKATNLLAEAEKTADDECRKLLQLPYRDSRARLLDLLTKLQTLARAAASGNQAVDKKRLEYFQVSQRLLDANLLQDFASSGPPGAAACIGVRRLLAAVDGDLDAAAETARQLLVEREKLQIRQNQLRMELFTHVDDALLSTEQLLQKTLPEVADMWLGRLRDELEALVAIKARHEERSKHRAETAKERTAYHKKLRADVKQVDTLVKRHNQLAPFGSQQPPLMISTQEILEAKFGWAGTIAVQGTPSADSCSRCGNTVGTSTDWSTNSNCTSVRGGSKLDRTDEKAGSLFHHI</sequence>
<organism evidence="4 5">
    <name type="scientific">Symbiochloris irregularis</name>
    <dbReference type="NCBI Taxonomy" id="706552"/>
    <lineage>
        <taxon>Eukaryota</taxon>
        <taxon>Viridiplantae</taxon>
        <taxon>Chlorophyta</taxon>
        <taxon>core chlorophytes</taxon>
        <taxon>Trebouxiophyceae</taxon>
        <taxon>Trebouxiales</taxon>
        <taxon>Trebouxiaceae</taxon>
        <taxon>Symbiochloris</taxon>
    </lineage>
</organism>
<protein>
    <recommendedName>
        <fullName evidence="3">CxC3 like cysteine cluster domain-containing protein</fullName>
    </recommendedName>
</protein>
<keyword evidence="5" id="KW-1185">Reference proteome</keyword>
<feature type="compositionally biased region" description="Basic and acidic residues" evidence="2">
    <location>
        <begin position="622"/>
        <end position="631"/>
    </location>
</feature>
<reference evidence="4 5" key="1">
    <citation type="journal article" date="2024" name="Nat. Commun.">
        <title>Phylogenomics reveals the evolutionary origins of lichenization in chlorophyte algae.</title>
        <authorList>
            <person name="Puginier C."/>
            <person name="Libourel C."/>
            <person name="Otte J."/>
            <person name="Skaloud P."/>
            <person name="Haon M."/>
            <person name="Grisel S."/>
            <person name="Petersen M."/>
            <person name="Berrin J.G."/>
            <person name="Delaux P.M."/>
            <person name="Dal Grande F."/>
            <person name="Keller J."/>
        </authorList>
    </citation>
    <scope>NUCLEOTIDE SEQUENCE [LARGE SCALE GENOMIC DNA]</scope>
    <source>
        <strain evidence="4 5">SAG 2036</strain>
    </source>
</reference>
<dbReference type="Pfam" id="PF18804">
    <property type="entry name" value="CxC3"/>
    <property type="match status" value="1"/>
</dbReference>
<evidence type="ECO:0000256" key="1">
    <source>
        <dbReference type="SAM" id="Coils"/>
    </source>
</evidence>
<dbReference type="InterPro" id="IPR040564">
    <property type="entry name" value="CxC3-like"/>
</dbReference>
<dbReference type="PANTHER" id="PTHR33104:SF2">
    <property type="entry name" value="CXC3 LIKE CYSTEINE CLUSTER DOMAIN-CONTAINING PROTEIN"/>
    <property type="match status" value="1"/>
</dbReference>
<evidence type="ECO:0000313" key="4">
    <source>
        <dbReference type="EMBL" id="KAK9789197.1"/>
    </source>
</evidence>